<dbReference type="Pfam" id="PF13181">
    <property type="entry name" value="TPR_8"/>
    <property type="match status" value="1"/>
</dbReference>
<dbReference type="SUPFAM" id="SSF48452">
    <property type="entry name" value="TPR-like"/>
    <property type="match status" value="1"/>
</dbReference>
<dbReference type="EMBL" id="BAAAGF010000004">
    <property type="protein sequence ID" value="GAA0747328.1"/>
    <property type="molecule type" value="Genomic_DNA"/>
</dbReference>
<keyword evidence="1" id="KW-0802">TPR repeat</keyword>
<dbReference type="InterPro" id="IPR019734">
    <property type="entry name" value="TPR_rpt"/>
</dbReference>
<sequence length="246" mass="27784">MKLFFAFLLFPLVLIGQSKTVEQIHTLLDNNQLEQAKTLALKYHKENPNNLEAIEVLGDVYGYQKDWDNAIENYEKLVEAKPNVANYHYKYGGALGMKAKSVSKFRALGLIGDVEDAFLTAANLDANHIDTRWALVHYYLEVPGIIGGSSKKAMKYAKELFAISPVDGYLAMGHVHEDEKEYGPAESNYKNAVRVGGSIKCYTHLIDLYEKRENYELAIKTIDEAYASLKDESLLTRKAKLESKRP</sequence>
<evidence type="ECO:0008006" key="4">
    <source>
        <dbReference type="Google" id="ProtNLM"/>
    </source>
</evidence>
<dbReference type="InterPro" id="IPR011990">
    <property type="entry name" value="TPR-like_helical_dom_sf"/>
</dbReference>
<dbReference type="Proteomes" id="UP001500736">
    <property type="component" value="Unassembled WGS sequence"/>
</dbReference>
<comment type="caution">
    <text evidence="2">The sequence shown here is derived from an EMBL/GenBank/DDBJ whole genome shotgun (WGS) entry which is preliminary data.</text>
</comment>
<accession>A0ABP3V2Y1</accession>
<dbReference type="PROSITE" id="PS50005">
    <property type="entry name" value="TPR"/>
    <property type="match status" value="1"/>
</dbReference>
<dbReference type="RefSeq" id="WP_343798659.1">
    <property type="nucleotide sequence ID" value="NZ_BAAAGF010000004.1"/>
</dbReference>
<feature type="repeat" description="TPR" evidence="1">
    <location>
        <begin position="51"/>
        <end position="84"/>
    </location>
</feature>
<reference evidence="3" key="1">
    <citation type="journal article" date="2019" name="Int. J. Syst. Evol. Microbiol.">
        <title>The Global Catalogue of Microorganisms (GCM) 10K type strain sequencing project: providing services to taxonomists for standard genome sequencing and annotation.</title>
        <authorList>
            <consortium name="The Broad Institute Genomics Platform"/>
            <consortium name="The Broad Institute Genome Sequencing Center for Infectious Disease"/>
            <person name="Wu L."/>
            <person name="Ma J."/>
        </authorList>
    </citation>
    <scope>NUCLEOTIDE SEQUENCE [LARGE SCALE GENOMIC DNA]</scope>
    <source>
        <strain evidence="3">JCM 15976</strain>
    </source>
</reference>
<dbReference type="Gene3D" id="1.25.40.10">
    <property type="entry name" value="Tetratricopeptide repeat domain"/>
    <property type="match status" value="1"/>
</dbReference>
<organism evidence="2 3">
    <name type="scientific">Gaetbulibacter jejuensis</name>
    <dbReference type="NCBI Taxonomy" id="584607"/>
    <lineage>
        <taxon>Bacteria</taxon>
        <taxon>Pseudomonadati</taxon>
        <taxon>Bacteroidota</taxon>
        <taxon>Flavobacteriia</taxon>
        <taxon>Flavobacteriales</taxon>
        <taxon>Flavobacteriaceae</taxon>
        <taxon>Gaetbulibacter</taxon>
    </lineage>
</organism>
<evidence type="ECO:0000313" key="2">
    <source>
        <dbReference type="EMBL" id="GAA0747328.1"/>
    </source>
</evidence>
<keyword evidence="3" id="KW-1185">Reference proteome</keyword>
<proteinExistence type="predicted"/>
<name>A0ABP3V2Y1_9FLAO</name>
<gene>
    <name evidence="2" type="ORF">GCM10009431_24520</name>
</gene>
<dbReference type="SMART" id="SM00028">
    <property type="entry name" value="TPR"/>
    <property type="match status" value="2"/>
</dbReference>
<protein>
    <recommendedName>
        <fullName evidence="4">Tetratricopeptide repeat protein</fullName>
    </recommendedName>
</protein>
<evidence type="ECO:0000256" key="1">
    <source>
        <dbReference type="PROSITE-ProRule" id="PRU00339"/>
    </source>
</evidence>
<evidence type="ECO:0000313" key="3">
    <source>
        <dbReference type="Proteomes" id="UP001500736"/>
    </source>
</evidence>